<dbReference type="EMBL" id="BARV01036860">
    <property type="protein sequence ID" value="GAI57629.1"/>
    <property type="molecule type" value="Genomic_DNA"/>
</dbReference>
<evidence type="ECO:0000313" key="1">
    <source>
        <dbReference type="EMBL" id="GAI57629.1"/>
    </source>
</evidence>
<name>X1RQ42_9ZZZZ</name>
<accession>X1RQ42</accession>
<reference evidence="1" key="1">
    <citation type="journal article" date="2014" name="Front. Microbiol.">
        <title>High frequency of phylogenetically diverse reductive dehalogenase-homologous genes in deep subseafloor sedimentary metagenomes.</title>
        <authorList>
            <person name="Kawai M."/>
            <person name="Futagami T."/>
            <person name="Toyoda A."/>
            <person name="Takaki Y."/>
            <person name="Nishi S."/>
            <person name="Hori S."/>
            <person name="Arai W."/>
            <person name="Tsubouchi T."/>
            <person name="Morono Y."/>
            <person name="Uchiyama I."/>
            <person name="Ito T."/>
            <person name="Fujiyama A."/>
            <person name="Inagaki F."/>
            <person name="Takami H."/>
        </authorList>
    </citation>
    <scope>NUCLEOTIDE SEQUENCE</scope>
    <source>
        <strain evidence="1">Expedition CK06-06</strain>
    </source>
</reference>
<gene>
    <name evidence="1" type="ORF">S06H3_57161</name>
</gene>
<sequence length="98" mass="11767">VSRLSNMVILRKQHEVALDDHERAELEGMKRLVGPEKFRRWAEFELAVKRMVKWDLEEEYEPAIHRKQRVLGQMLDEMKVIPKKFKKQTAPRRRGRGT</sequence>
<protein>
    <submittedName>
        <fullName evidence="1">Uncharacterized protein</fullName>
    </submittedName>
</protein>
<feature type="non-terminal residue" evidence="1">
    <location>
        <position position="1"/>
    </location>
</feature>
<organism evidence="1">
    <name type="scientific">marine sediment metagenome</name>
    <dbReference type="NCBI Taxonomy" id="412755"/>
    <lineage>
        <taxon>unclassified sequences</taxon>
        <taxon>metagenomes</taxon>
        <taxon>ecological metagenomes</taxon>
    </lineage>
</organism>
<proteinExistence type="predicted"/>
<comment type="caution">
    <text evidence="1">The sequence shown here is derived from an EMBL/GenBank/DDBJ whole genome shotgun (WGS) entry which is preliminary data.</text>
</comment>
<dbReference type="AlphaFoldDB" id="X1RQ42"/>